<dbReference type="Proteomes" id="UP000032671">
    <property type="component" value="Unassembled WGS sequence"/>
</dbReference>
<organism evidence="1 2">
    <name type="scientific">Acetobacter cibinongensis</name>
    <dbReference type="NCBI Taxonomy" id="146475"/>
    <lineage>
        <taxon>Bacteria</taxon>
        <taxon>Pseudomonadati</taxon>
        <taxon>Pseudomonadota</taxon>
        <taxon>Alphaproteobacteria</taxon>
        <taxon>Acetobacterales</taxon>
        <taxon>Acetobacteraceae</taxon>
        <taxon>Acetobacter</taxon>
    </lineage>
</organism>
<comment type="caution">
    <text evidence="1">The sequence shown here is derived from an EMBL/GenBank/DDBJ whole genome shotgun (WGS) entry which is preliminary data.</text>
</comment>
<sequence>MGYGSFVCPAAGQQNKRAQITDFFHFWGCQPDEWRLGSASFGAWRSLVARLFWVQEAPGSSPGAPTTIYLEA</sequence>
<name>A0A0D6N7T3_9PROT</name>
<gene>
    <name evidence="1" type="ORF">Abci_036_023</name>
</gene>
<evidence type="ECO:0000313" key="1">
    <source>
        <dbReference type="EMBL" id="GAN61556.1"/>
    </source>
</evidence>
<dbReference type="AlphaFoldDB" id="A0A0D6N7T3"/>
<proteinExistence type="predicted"/>
<dbReference type="STRING" id="1231339.Abci_036_023"/>
<dbReference type="EMBL" id="BAMV01000036">
    <property type="protein sequence ID" value="GAN61556.1"/>
    <property type="molecule type" value="Genomic_DNA"/>
</dbReference>
<accession>A0A0D6N7T3</accession>
<reference evidence="1 2" key="1">
    <citation type="submission" date="2012-11" db="EMBL/GenBank/DDBJ databases">
        <title>Whole genome sequence of Acetobacter cibinongensis 4H-1.</title>
        <authorList>
            <person name="Azuma Y."/>
            <person name="Higashiura N."/>
            <person name="Hirakawa H."/>
            <person name="Matsushita K."/>
        </authorList>
    </citation>
    <scope>NUCLEOTIDE SEQUENCE [LARGE SCALE GENOMIC DNA]</scope>
    <source>
        <strain evidence="1 2">4H-1</strain>
    </source>
</reference>
<protein>
    <submittedName>
        <fullName evidence="1">Uncharacterized protein</fullName>
    </submittedName>
</protein>
<evidence type="ECO:0000313" key="2">
    <source>
        <dbReference type="Proteomes" id="UP000032671"/>
    </source>
</evidence>